<sequence length="70" mass="8029">MEEIGERKKSTLHVICRRQYDQRNAETIVESAVKVHECLRQMQNPLSVPAEFRPVTNALKSMCESILANT</sequence>
<organism evidence="1">
    <name type="scientific">Hyposoter didymator</name>
    <name type="common">Parasitoid wasp</name>
    <name type="synonym">Ichneumon didymator</name>
    <dbReference type="NCBI Taxonomy" id="260305"/>
    <lineage>
        <taxon>Eukaryota</taxon>
        <taxon>Metazoa</taxon>
        <taxon>Ecdysozoa</taxon>
        <taxon>Arthropoda</taxon>
        <taxon>Hexapoda</taxon>
        <taxon>Insecta</taxon>
        <taxon>Pterygota</taxon>
        <taxon>Neoptera</taxon>
        <taxon>Endopterygota</taxon>
        <taxon>Hymenoptera</taxon>
        <taxon>Apocrita</taxon>
        <taxon>Ichneumonoidea</taxon>
        <taxon>Ichneumonidae</taxon>
        <taxon>Campopleginae</taxon>
        <taxon>Dusona group</taxon>
        <taxon>Hyposoter</taxon>
    </lineage>
</organism>
<dbReference type="AlphaFoldDB" id="D7P5Q1"/>
<gene>
    <name evidence="1" type="primary">U20</name>
</gene>
<proteinExistence type="predicted"/>
<evidence type="ECO:0000313" key="1">
    <source>
        <dbReference type="EMBL" id="ADI40485.1"/>
    </source>
</evidence>
<accession>D7P5Q1</accession>
<name>D7P5Q1_HYPDD</name>
<protein>
    <submittedName>
        <fullName evidence="1">Uncharacterized protein U20</fullName>
    </submittedName>
</protein>
<reference evidence="1" key="1">
    <citation type="journal article" date="2010" name="PLoS Pathog.">
        <title>Analysis of virion structural components reveals vestiges of the ancestral ichnovirus genome.</title>
        <authorList>
            <person name="Volkoff A.-N."/>
            <person name="Jouan V."/>
            <person name="Urbach S."/>
            <person name="Samain S."/>
            <person name="Bergoin M."/>
            <person name="Wincker P."/>
            <person name="Demettre E."/>
            <person name="Cousserans F."/>
            <person name="Provost B."/>
            <person name="Coulibaly F."/>
            <person name="Legeai F."/>
            <person name="Beliveau C."/>
            <person name="Cusson M."/>
            <person name="Gyapay G."/>
            <person name="Drezen J.-M."/>
        </authorList>
    </citation>
    <scope>NUCLEOTIDE SEQUENCE</scope>
</reference>
<dbReference type="EMBL" id="GQ923583">
    <property type="protein sequence ID" value="ADI40485.1"/>
    <property type="molecule type" value="Genomic_DNA"/>
</dbReference>